<reference evidence="2 3" key="1">
    <citation type="submission" date="2022-07" db="EMBL/GenBank/DDBJ databases">
        <title>Genome-wide signatures of adaptation to extreme environments.</title>
        <authorList>
            <person name="Cho C.H."/>
            <person name="Yoon H.S."/>
        </authorList>
    </citation>
    <scope>NUCLEOTIDE SEQUENCE [LARGE SCALE GENOMIC DNA]</scope>
    <source>
        <strain evidence="2 3">DBV 063 E5</strain>
    </source>
</reference>
<gene>
    <name evidence="2" type="ORF">CDCA_CDCA04G1236</name>
</gene>
<evidence type="ECO:0000313" key="3">
    <source>
        <dbReference type="Proteomes" id="UP001301350"/>
    </source>
</evidence>
<dbReference type="InterPro" id="IPR013024">
    <property type="entry name" value="GGCT-like"/>
</dbReference>
<sequence length="176" mass="19433">MANDTAPEFSQTLHHVFVYGTLRRDYVRLPKTEYTALRPPDVLQVHGRYCGRARLSGYRLLDLGSYPGVIEADGEQGKEAVVIGDWVYVEEMAQVLPQLDAYEGVGEGSDDDAYRREVCWVAGTPGYVYVYKGSADGLPVVESGDYVAYLCGKAGIDFRYDSVEGEADAGRPLCCR</sequence>
<accession>A0AAV9IT20</accession>
<dbReference type="InterPro" id="IPR036568">
    <property type="entry name" value="GGCT-like_sf"/>
</dbReference>
<dbReference type="SUPFAM" id="SSF110857">
    <property type="entry name" value="Gamma-glutamyl cyclotransferase-like"/>
    <property type="match status" value="1"/>
</dbReference>
<name>A0AAV9IT20_CYACA</name>
<feature type="domain" description="Gamma-glutamylcyclotransferase AIG2-like" evidence="1">
    <location>
        <begin position="16"/>
        <end position="147"/>
    </location>
</feature>
<dbReference type="Pfam" id="PF06094">
    <property type="entry name" value="GGACT"/>
    <property type="match status" value="1"/>
</dbReference>
<dbReference type="InterPro" id="IPR009288">
    <property type="entry name" value="AIG2-like_dom"/>
</dbReference>
<evidence type="ECO:0000313" key="2">
    <source>
        <dbReference type="EMBL" id="KAK4535211.1"/>
    </source>
</evidence>
<keyword evidence="3" id="KW-1185">Reference proteome</keyword>
<proteinExistence type="predicted"/>
<comment type="caution">
    <text evidence="2">The sequence shown here is derived from an EMBL/GenBank/DDBJ whole genome shotgun (WGS) entry which is preliminary data.</text>
</comment>
<organism evidence="2 3">
    <name type="scientific">Cyanidium caldarium</name>
    <name type="common">Red alga</name>
    <dbReference type="NCBI Taxonomy" id="2771"/>
    <lineage>
        <taxon>Eukaryota</taxon>
        <taxon>Rhodophyta</taxon>
        <taxon>Bangiophyceae</taxon>
        <taxon>Cyanidiales</taxon>
        <taxon>Cyanidiaceae</taxon>
        <taxon>Cyanidium</taxon>
    </lineage>
</organism>
<dbReference type="EMBL" id="JANCYW010000004">
    <property type="protein sequence ID" value="KAK4535211.1"/>
    <property type="molecule type" value="Genomic_DNA"/>
</dbReference>
<dbReference type="Proteomes" id="UP001301350">
    <property type="component" value="Unassembled WGS sequence"/>
</dbReference>
<evidence type="ECO:0000259" key="1">
    <source>
        <dbReference type="Pfam" id="PF06094"/>
    </source>
</evidence>
<protein>
    <recommendedName>
        <fullName evidence="1">Gamma-glutamylcyclotransferase AIG2-like domain-containing protein</fullName>
    </recommendedName>
</protein>
<dbReference type="CDD" id="cd06661">
    <property type="entry name" value="GGCT_like"/>
    <property type="match status" value="1"/>
</dbReference>
<dbReference type="Gene3D" id="3.10.490.10">
    <property type="entry name" value="Gamma-glutamyl cyclotransferase-like"/>
    <property type="match status" value="1"/>
</dbReference>
<dbReference type="AlphaFoldDB" id="A0AAV9IT20"/>